<dbReference type="Pfam" id="PF00225">
    <property type="entry name" value="Kinesin"/>
    <property type="match status" value="1"/>
</dbReference>
<name>A0A2G2Y906_CAPAN</name>
<dbReference type="InterPro" id="IPR027640">
    <property type="entry name" value="Kinesin-like_fam"/>
</dbReference>
<comment type="similarity">
    <text evidence="2">Belongs to the TRAFAC class myosin-kinesin ATPase superfamily. Kinesin family.</text>
</comment>
<feature type="domain" description="Kinesin motor" evidence="3">
    <location>
        <begin position="195"/>
        <end position="257"/>
    </location>
</feature>
<evidence type="ECO:0000256" key="1">
    <source>
        <dbReference type="ARBA" id="ARBA00023175"/>
    </source>
</evidence>
<dbReference type="InterPro" id="IPR029480">
    <property type="entry name" value="Transpos_assoc"/>
</dbReference>
<organism evidence="4 5">
    <name type="scientific">Capsicum annuum</name>
    <name type="common">Capsicum pepper</name>
    <dbReference type="NCBI Taxonomy" id="4072"/>
    <lineage>
        <taxon>Eukaryota</taxon>
        <taxon>Viridiplantae</taxon>
        <taxon>Streptophyta</taxon>
        <taxon>Embryophyta</taxon>
        <taxon>Tracheophyta</taxon>
        <taxon>Spermatophyta</taxon>
        <taxon>Magnoliopsida</taxon>
        <taxon>eudicotyledons</taxon>
        <taxon>Gunneridae</taxon>
        <taxon>Pentapetalae</taxon>
        <taxon>asterids</taxon>
        <taxon>lamiids</taxon>
        <taxon>Solanales</taxon>
        <taxon>Solanaceae</taxon>
        <taxon>Solanoideae</taxon>
        <taxon>Capsiceae</taxon>
        <taxon>Capsicum</taxon>
    </lineage>
</organism>
<comment type="caution">
    <text evidence="4">The sequence shown here is derived from an EMBL/GenBank/DDBJ whole genome shotgun (WGS) entry which is preliminary data.</text>
</comment>
<dbReference type="InterPro" id="IPR036961">
    <property type="entry name" value="Kinesin_motor_dom_sf"/>
</dbReference>
<dbReference type="PANTHER" id="PTHR47972:SF18">
    <property type="entry name" value="KINESIN-LIKE PROTEIN KIN-14R"/>
    <property type="match status" value="1"/>
</dbReference>
<dbReference type="EMBL" id="AYRZ02000012">
    <property type="protein sequence ID" value="PHT66031.1"/>
    <property type="molecule type" value="Genomic_DNA"/>
</dbReference>
<comment type="caution">
    <text evidence="2">Lacks conserved residue(s) required for the propagation of feature annotation.</text>
</comment>
<dbReference type="Pfam" id="PF13963">
    <property type="entry name" value="Transpos_assoc"/>
    <property type="match status" value="1"/>
</dbReference>
<dbReference type="PANTHER" id="PTHR47972">
    <property type="entry name" value="KINESIN-LIKE PROTEIN KLP-3"/>
    <property type="match status" value="1"/>
</dbReference>
<sequence length="257" mass="29047">MDNTWIGCTNRLGDVYKKGVKDFLQFTFKDKEPNDEIPCPCKTCNNVLYQTRDQVQNHLIFTGIVPSYTRWLHHGEFAAKKQKTDNNEVEQKDVRREQGKDMFEMINNIVGPKIMDDCSGVKFKHDDTSEPASKFSKLLENAAQQLYPGCETFSKLSLIIELFQIKCLHGLSDKAVDSILKNQLKLIKRALSFDGSERLAKADVQSDRLKEAQNINRSLSALGDVISTLANTSSHIPYRRAPELATDNVHLILQAGS</sequence>
<dbReference type="OMA" id="YWEEHEN"/>
<evidence type="ECO:0000313" key="4">
    <source>
        <dbReference type="EMBL" id="PHT66031.1"/>
    </source>
</evidence>
<evidence type="ECO:0000313" key="5">
    <source>
        <dbReference type="Proteomes" id="UP000222542"/>
    </source>
</evidence>
<dbReference type="Gene3D" id="3.40.850.10">
    <property type="entry name" value="Kinesin motor domain"/>
    <property type="match status" value="1"/>
</dbReference>
<dbReference type="Proteomes" id="UP000222542">
    <property type="component" value="Unassembled WGS sequence"/>
</dbReference>
<reference evidence="4 5" key="2">
    <citation type="journal article" date="2017" name="Genome Biol.">
        <title>New reference genome sequences of hot pepper reveal the massive evolution of plant disease-resistance genes by retroduplication.</title>
        <authorList>
            <person name="Kim S."/>
            <person name="Park J."/>
            <person name="Yeom S.I."/>
            <person name="Kim Y.M."/>
            <person name="Seo E."/>
            <person name="Kim K.T."/>
            <person name="Kim M.S."/>
            <person name="Lee J.M."/>
            <person name="Cheong K."/>
            <person name="Shin H.S."/>
            <person name="Kim S.B."/>
            <person name="Han K."/>
            <person name="Lee J."/>
            <person name="Park M."/>
            <person name="Lee H.A."/>
            <person name="Lee H.Y."/>
            <person name="Lee Y."/>
            <person name="Oh S."/>
            <person name="Lee J.H."/>
            <person name="Choi E."/>
            <person name="Choi E."/>
            <person name="Lee S.E."/>
            <person name="Jeon J."/>
            <person name="Kim H."/>
            <person name="Choi G."/>
            <person name="Song H."/>
            <person name="Lee J."/>
            <person name="Lee S.C."/>
            <person name="Kwon J.K."/>
            <person name="Lee H.Y."/>
            <person name="Koo N."/>
            <person name="Hong Y."/>
            <person name="Kim R.W."/>
            <person name="Kang W.H."/>
            <person name="Huh J.H."/>
            <person name="Kang B.C."/>
            <person name="Yang T.J."/>
            <person name="Lee Y.H."/>
            <person name="Bennetzen J.L."/>
            <person name="Choi D."/>
        </authorList>
    </citation>
    <scope>NUCLEOTIDE SEQUENCE [LARGE SCALE GENOMIC DNA]</scope>
    <source>
        <strain evidence="5">cv. CM334</strain>
    </source>
</reference>
<dbReference type="GO" id="GO:0003777">
    <property type="term" value="F:microtubule motor activity"/>
    <property type="evidence" value="ECO:0007669"/>
    <property type="project" value="InterPro"/>
</dbReference>
<proteinExistence type="inferred from homology"/>
<dbReference type="AlphaFoldDB" id="A0A2G2Y906"/>
<keyword evidence="5" id="KW-1185">Reference proteome</keyword>
<dbReference type="PROSITE" id="PS50067">
    <property type="entry name" value="KINESIN_MOTOR_2"/>
    <property type="match status" value="1"/>
</dbReference>
<dbReference type="GO" id="GO:0007018">
    <property type="term" value="P:microtubule-based movement"/>
    <property type="evidence" value="ECO:0007669"/>
    <property type="project" value="InterPro"/>
</dbReference>
<dbReference type="Gramene" id="PHT66031">
    <property type="protein sequence ID" value="PHT66031"/>
    <property type="gene ID" value="T459_30456"/>
</dbReference>
<evidence type="ECO:0000256" key="2">
    <source>
        <dbReference type="PROSITE-ProRule" id="PRU00283"/>
    </source>
</evidence>
<dbReference type="STRING" id="4072.A0A2G2Y906"/>
<reference evidence="4 5" key="1">
    <citation type="journal article" date="2014" name="Nat. Genet.">
        <title>Genome sequence of the hot pepper provides insights into the evolution of pungency in Capsicum species.</title>
        <authorList>
            <person name="Kim S."/>
            <person name="Park M."/>
            <person name="Yeom S.I."/>
            <person name="Kim Y.M."/>
            <person name="Lee J.M."/>
            <person name="Lee H.A."/>
            <person name="Seo E."/>
            <person name="Choi J."/>
            <person name="Cheong K."/>
            <person name="Kim K.T."/>
            <person name="Jung K."/>
            <person name="Lee G.W."/>
            <person name="Oh S.K."/>
            <person name="Bae C."/>
            <person name="Kim S.B."/>
            <person name="Lee H.Y."/>
            <person name="Kim S.Y."/>
            <person name="Kim M.S."/>
            <person name="Kang B.C."/>
            <person name="Jo Y.D."/>
            <person name="Yang H.B."/>
            <person name="Jeong H.J."/>
            <person name="Kang W.H."/>
            <person name="Kwon J.K."/>
            <person name="Shin C."/>
            <person name="Lim J.Y."/>
            <person name="Park J.H."/>
            <person name="Huh J.H."/>
            <person name="Kim J.S."/>
            <person name="Kim B.D."/>
            <person name="Cohen O."/>
            <person name="Paran I."/>
            <person name="Suh M.C."/>
            <person name="Lee S.B."/>
            <person name="Kim Y.K."/>
            <person name="Shin Y."/>
            <person name="Noh S.J."/>
            <person name="Park J."/>
            <person name="Seo Y.S."/>
            <person name="Kwon S.Y."/>
            <person name="Kim H.A."/>
            <person name="Park J.M."/>
            <person name="Kim H.J."/>
            <person name="Choi S.B."/>
            <person name="Bosland P.W."/>
            <person name="Reeves G."/>
            <person name="Jo S.H."/>
            <person name="Lee B.W."/>
            <person name="Cho H.T."/>
            <person name="Choi H.S."/>
            <person name="Lee M.S."/>
            <person name="Yu Y."/>
            <person name="Do Choi Y."/>
            <person name="Park B.S."/>
            <person name="van Deynze A."/>
            <person name="Ashrafi H."/>
            <person name="Hill T."/>
            <person name="Kim W.T."/>
            <person name="Pai H.S."/>
            <person name="Ahn H.K."/>
            <person name="Yeam I."/>
            <person name="Giovannoni J.J."/>
            <person name="Rose J.K."/>
            <person name="Sorensen I."/>
            <person name="Lee S.J."/>
            <person name="Kim R.W."/>
            <person name="Choi I.Y."/>
            <person name="Choi B.S."/>
            <person name="Lim J.S."/>
            <person name="Lee Y.H."/>
            <person name="Choi D."/>
        </authorList>
    </citation>
    <scope>NUCLEOTIDE SEQUENCE [LARGE SCALE GENOMIC DNA]</scope>
    <source>
        <strain evidence="5">cv. CM334</strain>
    </source>
</reference>
<evidence type="ECO:0000259" key="3">
    <source>
        <dbReference type="PROSITE" id="PS50067"/>
    </source>
</evidence>
<keyword evidence="1" id="KW-0505">Motor protein</keyword>
<dbReference type="GO" id="GO:0005524">
    <property type="term" value="F:ATP binding"/>
    <property type="evidence" value="ECO:0007669"/>
    <property type="project" value="InterPro"/>
</dbReference>
<dbReference type="InterPro" id="IPR027417">
    <property type="entry name" value="P-loop_NTPase"/>
</dbReference>
<dbReference type="SUPFAM" id="SSF52540">
    <property type="entry name" value="P-loop containing nucleoside triphosphate hydrolases"/>
    <property type="match status" value="1"/>
</dbReference>
<accession>A0A2G2Y906</accession>
<dbReference type="SMART" id="SM00129">
    <property type="entry name" value="KISc"/>
    <property type="match status" value="1"/>
</dbReference>
<dbReference type="InterPro" id="IPR001752">
    <property type="entry name" value="Kinesin_motor_dom"/>
</dbReference>
<dbReference type="GO" id="GO:0008017">
    <property type="term" value="F:microtubule binding"/>
    <property type="evidence" value="ECO:0007669"/>
    <property type="project" value="InterPro"/>
</dbReference>
<protein>
    <recommendedName>
        <fullName evidence="3">Kinesin motor domain-containing protein</fullName>
    </recommendedName>
</protein>
<gene>
    <name evidence="4" type="ORF">T459_30456</name>
</gene>